<feature type="signal peptide" evidence="1">
    <location>
        <begin position="1"/>
        <end position="29"/>
    </location>
</feature>
<evidence type="ECO:0000256" key="1">
    <source>
        <dbReference type="SAM" id="SignalP"/>
    </source>
</evidence>
<reference evidence="3" key="1">
    <citation type="journal article" date="2019" name="Int. J. Syst. Evol. Microbiol.">
        <title>The Global Catalogue of Microorganisms (GCM) 10K type strain sequencing project: providing services to taxonomists for standard genome sequencing and annotation.</title>
        <authorList>
            <consortium name="The Broad Institute Genomics Platform"/>
            <consortium name="The Broad Institute Genome Sequencing Center for Infectious Disease"/>
            <person name="Wu L."/>
            <person name="Ma J."/>
        </authorList>
    </citation>
    <scope>NUCLEOTIDE SEQUENCE [LARGE SCALE GENOMIC DNA]</scope>
    <source>
        <strain evidence="3">CCUG 36956</strain>
    </source>
</reference>
<accession>A0ABW1JNY4</accession>
<evidence type="ECO:0000313" key="3">
    <source>
        <dbReference type="Proteomes" id="UP001596223"/>
    </source>
</evidence>
<organism evidence="2 3">
    <name type="scientific">Nocardia lasii</name>
    <dbReference type="NCBI Taxonomy" id="1616107"/>
    <lineage>
        <taxon>Bacteria</taxon>
        <taxon>Bacillati</taxon>
        <taxon>Actinomycetota</taxon>
        <taxon>Actinomycetes</taxon>
        <taxon>Mycobacteriales</taxon>
        <taxon>Nocardiaceae</taxon>
        <taxon>Nocardia</taxon>
    </lineage>
</organism>
<keyword evidence="1" id="KW-0732">Signal</keyword>
<keyword evidence="3" id="KW-1185">Reference proteome</keyword>
<gene>
    <name evidence="2" type="ORF">ACFP3H_04745</name>
</gene>
<protein>
    <submittedName>
        <fullName evidence="2">Uncharacterized protein</fullName>
    </submittedName>
</protein>
<sequence>MSTRSLVSTCAAAVLLTGGAAALAAPAQAFPGGGWWSGEKTFVCSSVNHAGQPLPEVTVKANDQVGAAYFALQELGPLGPESAHMQCRQQ</sequence>
<dbReference type="Proteomes" id="UP001596223">
    <property type="component" value="Unassembled WGS sequence"/>
</dbReference>
<dbReference type="EMBL" id="JBHSQN010000002">
    <property type="protein sequence ID" value="MFC6010348.1"/>
    <property type="molecule type" value="Genomic_DNA"/>
</dbReference>
<dbReference type="RefSeq" id="WP_378600140.1">
    <property type="nucleotide sequence ID" value="NZ_JBHSQN010000002.1"/>
</dbReference>
<comment type="caution">
    <text evidence="2">The sequence shown here is derived from an EMBL/GenBank/DDBJ whole genome shotgun (WGS) entry which is preliminary data.</text>
</comment>
<proteinExistence type="predicted"/>
<feature type="chain" id="PRO_5045850216" evidence="1">
    <location>
        <begin position="30"/>
        <end position="90"/>
    </location>
</feature>
<name>A0ABW1JNY4_9NOCA</name>
<evidence type="ECO:0000313" key="2">
    <source>
        <dbReference type="EMBL" id="MFC6010348.1"/>
    </source>
</evidence>